<evidence type="ECO:0000256" key="10">
    <source>
        <dbReference type="ARBA" id="ARBA00029731"/>
    </source>
</evidence>
<dbReference type="EMBL" id="GL883021">
    <property type="protein sequence ID" value="EGG17630.1"/>
    <property type="molecule type" value="Genomic_DNA"/>
</dbReference>
<evidence type="ECO:0000256" key="5">
    <source>
        <dbReference type="ARBA" id="ARBA00022598"/>
    </source>
</evidence>
<dbReference type="InterPro" id="IPR050062">
    <property type="entry name" value="Pro-tRNA_synthetase"/>
</dbReference>
<dbReference type="InterPro" id="IPR002316">
    <property type="entry name" value="Pro-tRNA-ligase_IIa"/>
</dbReference>
<evidence type="ECO:0000256" key="1">
    <source>
        <dbReference type="ARBA" id="ARBA00004496"/>
    </source>
</evidence>
<evidence type="ECO:0000256" key="7">
    <source>
        <dbReference type="ARBA" id="ARBA00022840"/>
    </source>
</evidence>
<evidence type="ECO:0000256" key="8">
    <source>
        <dbReference type="ARBA" id="ARBA00022917"/>
    </source>
</evidence>
<dbReference type="GeneID" id="14869317"/>
<dbReference type="Pfam" id="PF00587">
    <property type="entry name" value="tRNA-synt_2b"/>
    <property type="match status" value="1"/>
</dbReference>
<organism evidence="14 15">
    <name type="scientific">Cavenderia fasciculata</name>
    <name type="common">Slime mold</name>
    <name type="synonym">Dictyostelium fasciculatum</name>
    <dbReference type="NCBI Taxonomy" id="261658"/>
    <lineage>
        <taxon>Eukaryota</taxon>
        <taxon>Amoebozoa</taxon>
        <taxon>Evosea</taxon>
        <taxon>Eumycetozoa</taxon>
        <taxon>Dictyostelia</taxon>
        <taxon>Acytosteliales</taxon>
        <taxon>Cavenderiaceae</taxon>
        <taxon>Cavenderia</taxon>
    </lineage>
</organism>
<sequence length="642" mass="73100">MIRSFIASRAGIANSSAVVVKQQQQQGINMVLTNYCSYSTSTTTSTSQSPQQRNDYPFPVEEEGKTGAKKIVHRLLRSKLFIPVVRDQPMDKEMSQSQLLMQKTGMIRRASLGMYMTLPLAQRAMENLIKIIDEEMQGVGGQKLTMPLLVSKDLWEKTGRWETTGAELIKVKDRKEEEYCLAPTHEEIFTSLVANERLSNSNFPLRLYQIGNKYRDEIRPRFGLVRGREFLMKDLYSFDQTRVEAVATYNDIKGAYHRVFDRVGLKYACVEADSGNIGGSMSHEFQVLTGSGEDTVVSCECCGYQSNIERATSKPSPSTKFSPADKIKKIAIKVVSDKMVKGAKEKTTTIATIWCSDIDTINPFSIKSYFNNIDSFEPFRFNQAAQQQDPSYTYIDFIDSTIKDNDHVLLQLKQHQKEQQQQQQKEEEKEEDTTSNNASVEYGSFRVVKEGDHCAQPNCSNGGELKLQQGIEVGHIFYLGTKYSSKLGANMKDKNGKNQPIEMGCYGIGVSRLLAAMIESKRDDRGIVWSKCVAPYKAIIIPFSDQRNRGSYESAEHLYDLLIRDPFLRNQIVLENRLDMSIGKRINEANLIGFPYLIFVNNNASKKNGEDVFEVEDRDNGQKSYFTAFELYHFFRYQFEQK</sequence>
<evidence type="ECO:0000313" key="14">
    <source>
        <dbReference type="EMBL" id="EGG17630.1"/>
    </source>
</evidence>
<dbReference type="InterPro" id="IPR036621">
    <property type="entry name" value="Anticodon-bd_dom_sf"/>
</dbReference>
<proteinExistence type="predicted"/>
<comment type="subcellular location">
    <subcellularLocation>
        <location evidence="1">Cytoplasm</location>
    </subcellularLocation>
</comment>
<feature type="compositionally biased region" description="Low complexity" evidence="12">
    <location>
        <begin position="414"/>
        <end position="423"/>
    </location>
</feature>
<dbReference type="FunFam" id="3.30.930.10:FF:000066">
    <property type="entry name" value="Proline--tRNA ligase"/>
    <property type="match status" value="1"/>
</dbReference>
<dbReference type="Gene3D" id="3.40.50.800">
    <property type="entry name" value="Anticodon-binding domain"/>
    <property type="match status" value="1"/>
</dbReference>
<dbReference type="OrthoDB" id="10267474at2759"/>
<dbReference type="PROSITE" id="PS50862">
    <property type="entry name" value="AA_TRNA_LIGASE_II"/>
    <property type="match status" value="1"/>
</dbReference>
<keyword evidence="9" id="KW-0030">Aminoacyl-tRNA synthetase</keyword>
<accession>F4Q3C0</accession>
<dbReference type="PRINTS" id="PR01046">
    <property type="entry name" value="TRNASYNTHPRO"/>
</dbReference>
<comment type="catalytic activity">
    <reaction evidence="11">
        <text>tRNA(Pro) + L-proline + ATP = L-prolyl-tRNA(Pro) + AMP + diphosphate</text>
        <dbReference type="Rhea" id="RHEA:14305"/>
        <dbReference type="Rhea" id="RHEA-COMP:9700"/>
        <dbReference type="Rhea" id="RHEA-COMP:9702"/>
        <dbReference type="ChEBI" id="CHEBI:30616"/>
        <dbReference type="ChEBI" id="CHEBI:33019"/>
        <dbReference type="ChEBI" id="CHEBI:60039"/>
        <dbReference type="ChEBI" id="CHEBI:78442"/>
        <dbReference type="ChEBI" id="CHEBI:78532"/>
        <dbReference type="ChEBI" id="CHEBI:456215"/>
        <dbReference type="EC" id="6.1.1.15"/>
    </reaction>
</comment>
<keyword evidence="7" id="KW-0067">ATP-binding</keyword>
<evidence type="ECO:0000256" key="4">
    <source>
        <dbReference type="ARBA" id="ARBA00022490"/>
    </source>
</evidence>
<keyword evidence="5" id="KW-0436">Ligase</keyword>
<feature type="domain" description="Aminoacyl-transfer RNA synthetases class-II family profile" evidence="13">
    <location>
        <begin position="126"/>
        <end position="542"/>
    </location>
</feature>
<dbReference type="InterPro" id="IPR006195">
    <property type="entry name" value="aa-tRNA-synth_II"/>
</dbReference>
<dbReference type="SUPFAM" id="SSF52954">
    <property type="entry name" value="Class II aaRS ABD-related"/>
    <property type="match status" value="1"/>
</dbReference>
<dbReference type="GO" id="GO:0005739">
    <property type="term" value="C:mitochondrion"/>
    <property type="evidence" value="ECO:0007669"/>
    <property type="project" value="TreeGrafter"/>
</dbReference>
<dbReference type="PANTHER" id="PTHR42753:SF2">
    <property type="entry name" value="PROLINE--TRNA LIGASE"/>
    <property type="match status" value="1"/>
</dbReference>
<evidence type="ECO:0000256" key="11">
    <source>
        <dbReference type="ARBA" id="ARBA00047671"/>
    </source>
</evidence>
<evidence type="ECO:0000313" key="15">
    <source>
        <dbReference type="Proteomes" id="UP000007797"/>
    </source>
</evidence>
<dbReference type="InterPro" id="IPR002314">
    <property type="entry name" value="aa-tRNA-synt_IIb"/>
</dbReference>
<evidence type="ECO:0000256" key="12">
    <source>
        <dbReference type="SAM" id="MobiDB-lite"/>
    </source>
</evidence>
<dbReference type="GO" id="GO:0005524">
    <property type="term" value="F:ATP binding"/>
    <property type="evidence" value="ECO:0007669"/>
    <property type="project" value="UniProtKB-KW"/>
</dbReference>
<dbReference type="RefSeq" id="XP_004356114.1">
    <property type="nucleotide sequence ID" value="XM_004356061.1"/>
</dbReference>
<evidence type="ECO:0000256" key="6">
    <source>
        <dbReference type="ARBA" id="ARBA00022741"/>
    </source>
</evidence>
<name>F4Q3C0_CACFS</name>
<evidence type="ECO:0000256" key="2">
    <source>
        <dbReference type="ARBA" id="ARBA00011738"/>
    </source>
</evidence>
<dbReference type="InterPro" id="IPR033730">
    <property type="entry name" value="ProRS_core_prok"/>
</dbReference>
<dbReference type="CDD" id="cd00779">
    <property type="entry name" value="ProRS_core_prok"/>
    <property type="match status" value="1"/>
</dbReference>
<dbReference type="PANTHER" id="PTHR42753">
    <property type="entry name" value="MITOCHONDRIAL RIBOSOME PROTEIN L39/PROLYL-TRNA LIGASE FAMILY MEMBER"/>
    <property type="match status" value="1"/>
</dbReference>
<reference evidence="15" key="1">
    <citation type="journal article" date="2011" name="Genome Res.">
        <title>Phylogeny-wide analysis of social amoeba genomes highlights ancient origins for complex intercellular communication.</title>
        <authorList>
            <person name="Heidel A.J."/>
            <person name="Lawal H.M."/>
            <person name="Felder M."/>
            <person name="Schilde C."/>
            <person name="Helps N.R."/>
            <person name="Tunggal B."/>
            <person name="Rivero F."/>
            <person name="John U."/>
            <person name="Schleicher M."/>
            <person name="Eichinger L."/>
            <person name="Platzer M."/>
            <person name="Noegel A.A."/>
            <person name="Schaap P."/>
            <person name="Gloeckner G."/>
        </authorList>
    </citation>
    <scope>NUCLEOTIDE SEQUENCE [LARGE SCALE GENOMIC DNA]</scope>
    <source>
        <strain evidence="15">SH3</strain>
    </source>
</reference>
<dbReference type="GO" id="GO:0006433">
    <property type="term" value="P:prolyl-tRNA aminoacylation"/>
    <property type="evidence" value="ECO:0007669"/>
    <property type="project" value="InterPro"/>
</dbReference>
<dbReference type="Gene3D" id="3.30.930.10">
    <property type="entry name" value="Bira Bifunctional Protein, Domain 2"/>
    <property type="match status" value="2"/>
</dbReference>
<dbReference type="KEGG" id="dfa:DFA_08626"/>
<evidence type="ECO:0000259" key="13">
    <source>
        <dbReference type="PROSITE" id="PS50862"/>
    </source>
</evidence>
<dbReference type="Proteomes" id="UP000007797">
    <property type="component" value="Unassembled WGS sequence"/>
</dbReference>
<keyword evidence="6" id="KW-0547">Nucleotide-binding</keyword>
<keyword evidence="8" id="KW-0648">Protein biosynthesis</keyword>
<dbReference type="EC" id="6.1.1.15" evidence="3"/>
<dbReference type="OMA" id="NCDYAAN"/>
<keyword evidence="15" id="KW-1185">Reference proteome</keyword>
<protein>
    <recommendedName>
        <fullName evidence="3">proline--tRNA ligase</fullName>
        <ecNumber evidence="3">6.1.1.15</ecNumber>
    </recommendedName>
    <alternativeName>
        <fullName evidence="10">Prolyl-tRNA synthetase</fullName>
    </alternativeName>
</protein>
<dbReference type="STRING" id="1054147.F4Q3C0"/>
<dbReference type="AlphaFoldDB" id="F4Q3C0"/>
<gene>
    <name evidence="14" type="primary">mproS</name>
    <name evidence="14" type="ORF">DFA_08626</name>
</gene>
<feature type="region of interest" description="Disordered" evidence="12">
    <location>
        <begin position="414"/>
        <end position="436"/>
    </location>
</feature>
<dbReference type="SUPFAM" id="SSF55681">
    <property type="entry name" value="Class II aaRS and biotin synthetases"/>
    <property type="match status" value="1"/>
</dbReference>
<evidence type="ECO:0000256" key="9">
    <source>
        <dbReference type="ARBA" id="ARBA00023146"/>
    </source>
</evidence>
<dbReference type="InterPro" id="IPR045864">
    <property type="entry name" value="aa-tRNA-synth_II/BPL/LPL"/>
</dbReference>
<comment type="subunit">
    <text evidence="2">Homodimer.</text>
</comment>
<dbReference type="InterPro" id="IPR004500">
    <property type="entry name" value="Pro-tRNA-synth_IIa_bac-type"/>
</dbReference>
<dbReference type="GO" id="GO:0004827">
    <property type="term" value="F:proline-tRNA ligase activity"/>
    <property type="evidence" value="ECO:0007669"/>
    <property type="project" value="UniProtKB-EC"/>
</dbReference>
<keyword evidence="4" id="KW-0963">Cytoplasm</keyword>
<dbReference type="NCBIfam" id="TIGR00409">
    <property type="entry name" value="proS_fam_II"/>
    <property type="match status" value="1"/>
</dbReference>
<evidence type="ECO:0000256" key="3">
    <source>
        <dbReference type="ARBA" id="ARBA00012831"/>
    </source>
</evidence>